<name>A0A165LE56_EXIGL</name>
<gene>
    <name evidence="2" type="ORF">EXIGLDRAFT_832641</name>
</gene>
<accession>A0A165LE56</accession>
<feature type="chain" id="PRO_5007861728" evidence="1">
    <location>
        <begin position="17"/>
        <end position="259"/>
    </location>
</feature>
<dbReference type="EMBL" id="KV425926">
    <property type="protein sequence ID" value="KZV97747.1"/>
    <property type="molecule type" value="Genomic_DNA"/>
</dbReference>
<organism evidence="2 3">
    <name type="scientific">Exidia glandulosa HHB12029</name>
    <dbReference type="NCBI Taxonomy" id="1314781"/>
    <lineage>
        <taxon>Eukaryota</taxon>
        <taxon>Fungi</taxon>
        <taxon>Dikarya</taxon>
        <taxon>Basidiomycota</taxon>
        <taxon>Agaricomycotina</taxon>
        <taxon>Agaricomycetes</taxon>
        <taxon>Auriculariales</taxon>
        <taxon>Exidiaceae</taxon>
        <taxon>Exidia</taxon>
    </lineage>
</organism>
<protein>
    <submittedName>
        <fullName evidence="2">Uncharacterized protein</fullName>
    </submittedName>
</protein>
<dbReference type="AlphaFoldDB" id="A0A165LE56"/>
<proteinExistence type="predicted"/>
<dbReference type="PANTHER" id="PTHR34862">
    <property type="entry name" value="SPARK DOMAIN-CONTAINING PROTEIN"/>
    <property type="match status" value="1"/>
</dbReference>
<dbReference type="InParanoid" id="A0A165LE56"/>
<dbReference type="STRING" id="1314781.A0A165LE56"/>
<dbReference type="Proteomes" id="UP000077266">
    <property type="component" value="Unassembled WGS sequence"/>
</dbReference>
<evidence type="ECO:0000256" key="1">
    <source>
        <dbReference type="SAM" id="SignalP"/>
    </source>
</evidence>
<reference evidence="2 3" key="1">
    <citation type="journal article" date="2016" name="Mol. Biol. Evol.">
        <title>Comparative Genomics of Early-Diverging Mushroom-Forming Fungi Provides Insights into the Origins of Lignocellulose Decay Capabilities.</title>
        <authorList>
            <person name="Nagy L.G."/>
            <person name="Riley R."/>
            <person name="Tritt A."/>
            <person name="Adam C."/>
            <person name="Daum C."/>
            <person name="Floudas D."/>
            <person name="Sun H."/>
            <person name="Yadav J.S."/>
            <person name="Pangilinan J."/>
            <person name="Larsson K.H."/>
            <person name="Matsuura K."/>
            <person name="Barry K."/>
            <person name="Labutti K."/>
            <person name="Kuo R."/>
            <person name="Ohm R.A."/>
            <person name="Bhattacharya S.S."/>
            <person name="Shirouzu T."/>
            <person name="Yoshinaga Y."/>
            <person name="Martin F.M."/>
            <person name="Grigoriev I.V."/>
            <person name="Hibbett D.S."/>
        </authorList>
    </citation>
    <scope>NUCLEOTIDE SEQUENCE [LARGE SCALE GENOMIC DNA]</scope>
    <source>
        <strain evidence="2 3">HHB12029</strain>
    </source>
</reference>
<evidence type="ECO:0000313" key="3">
    <source>
        <dbReference type="Proteomes" id="UP000077266"/>
    </source>
</evidence>
<dbReference type="PANTHER" id="PTHR34862:SF1">
    <property type="entry name" value="SPARK DOMAIN-CONTAINING PROTEIN"/>
    <property type="match status" value="1"/>
</dbReference>
<sequence>MQYAVVVLSLGALVAAQDFKSLSQACQNGVTAVQSNAEANSCINVSGLLSLLVVPADQSLITPVNNWLTAFCGADDCSSETIQAVVANVSTACATDFESLGVTQDQINTVLPYIQDNFGAAKQIICLADTTQDEFCVTELANNLQTFLGAPLTLNTLKSNANLQSAEGVPTNITCVPCTQAALVKLKDTQLSTVVDLSSAVGTECGADFSSATTSPSNIIVGTGSNVPKGQNGDGSASPLAVAGSLSALAGILAAAFLA</sequence>
<keyword evidence="1" id="KW-0732">Signal</keyword>
<dbReference type="OrthoDB" id="2536450at2759"/>
<feature type="signal peptide" evidence="1">
    <location>
        <begin position="1"/>
        <end position="16"/>
    </location>
</feature>
<evidence type="ECO:0000313" key="2">
    <source>
        <dbReference type="EMBL" id="KZV97747.1"/>
    </source>
</evidence>
<keyword evidence="3" id="KW-1185">Reference proteome</keyword>